<reference evidence="2" key="1">
    <citation type="submission" date="2012-12" db="EMBL/GenBank/DDBJ databases">
        <title>Genome Sequence of Photobacterium leiognathi lrivu.4.1.</title>
        <authorList>
            <person name="Urbanczyk H."/>
            <person name="Ogura Y."/>
            <person name="Hayashi T."/>
            <person name="Dunlap P.V."/>
        </authorList>
    </citation>
    <scope>NUCLEOTIDE SEQUENCE [LARGE SCALE GENOMIC DNA]</scope>
    <source>
        <strain evidence="2">lrivu.4.1</strain>
    </source>
</reference>
<dbReference type="HOGENOM" id="CLU_141012_0_0_6"/>
<dbReference type="AlphaFoldDB" id="A0A0U1P5G1"/>
<proteinExistence type="predicted"/>
<gene>
    <name evidence="1" type="ORF">PLEI_1442</name>
</gene>
<accession>A0A0U1P5G1</accession>
<dbReference type="RefSeq" id="WP_023932308.1">
    <property type="nucleotide sequence ID" value="NZ_DF196819.1"/>
</dbReference>
<dbReference type="eggNOG" id="COG1309">
    <property type="taxonomic scope" value="Bacteria"/>
</dbReference>
<organism evidence="1 2">
    <name type="scientific">Photobacterium leiognathi lrivu.4.1</name>
    <dbReference type="NCBI Taxonomy" id="1248232"/>
    <lineage>
        <taxon>Bacteria</taxon>
        <taxon>Pseudomonadati</taxon>
        <taxon>Pseudomonadota</taxon>
        <taxon>Gammaproteobacteria</taxon>
        <taxon>Vibrionales</taxon>
        <taxon>Vibrionaceae</taxon>
        <taxon>Photobacterium</taxon>
    </lineage>
</organism>
<dbReference type="SUPFAM" id="SSF46689">
    <property type="entry name" value="Homeodomain-like"/>
    <property type="match status" value="1"/>
</dbReference>
<dbReference type="Pfam" id="PF18285">
    <property type="entry name" value="LuxT_C"/>
    <property type="match status" value="1"/>
</dbReference>
<dbReference type="EMBL" id="DF196819">
    <property type="protein sequence ID" value="GAD29789.1"/>
    <property type="molecule type" value="Genomic_DNA"/>
</dbReference>
<evidence type="ECO:0000313" key="2">
    <source>
        <dbReference type="Proteomes" id="UP000030675"/>
    </source>
</evidence>
<sequence>MAKITVEQREKNKKEFDLVVEEIFWERGWDAVTLNEVSKRSGKPKPTVQNYYPDRTHFGEALRGKIFPVVMSCLDLSSPSEFKISWETQLSTNRKFRMVVNLLVSNATSEQTNDMTVNGIIRLRHLLSEKWDSEKEAFDSLMWVLGLSVLRLAENRIK</sequence>
<evidence type="ECO:0000313" key="1">
    <source>
        <dbReference type="EMBL" id="GAD29789.1"/>
    </source>
</evidence>
<dbReference type="InterPro" id="IPR009057">
    <property type="entry name" value="Homeodomain-like_sf"/>
</dbReference>
<protein>
    <submittedName>
        <fullName evidence="1">Bacterial regulatory s, tetR family protein</fullName>
    </submittedName>
</protein>
<name>A0A0U1P5G1_PHOLE</name>
<dbReference type="Gene3D" id="1.10.357.10">
    <property type="entry name" value="Tetracycline Repressor, domain 2"/>
    <property type="match status" value="1"/>
</dbReference>
<dbReference type="Proteomes" id="UP000030675">
    <property type="component" value="Unassembled WGS sequence"/>
</dbReference>